<keyword evidence="3" id="KW-1185">Reference proteome</keyword>
<feature type="region of interest" description="Disordered" evidence="1">
    <location>
        <begin position="1"/>
        <end position="168"/>
    </location>
</feature>
<dbReference type="EMBL" id="KZ451969">
    <property type="protein sequence ID" value="PKA56897.1"/>
    <property type="molecule type" value="Genomic_DNA"/>
</dbReference>
<feature type="compositionally biased region" description="Acidic residues" evidence="1">
    <location>
        <begin position="154"/>
        <end position="168"/>
    </location>
</feature>
<accession>A0A2I0AMV3</accession>
<evidence type="ECO:0000256" key="1">
    <source>
        <dbReference type="SAM" id="MobiDB-lite"/>
    </source>
</evidence>
<dbReference type="AlphaFoldDB" id="A0A2I0AMV3"/>
<evidence type="ECO:0008006" key="4">
    <source>
        <dbReference type="Google" id="ProtNLM"/>
    </source>
</evidence>
<dbReference type="STRING" id="1088818.A0A2I0AMV3"/>
<feature type="compositionally biased region" description="Basic and acidic residues" evidence="1">
    <location>
        <begin position="16"/>
        <end position="43"/>
    </location>
</feature>
<proteinExistence type="predicted"/>
<sequence>MAGTQGESIDQQELETEPRLKRKPDNAVERKDETLKKQHKSDAPLEVGLLDEGAVNGNASKDKGKTVLSASDKGKGKMVMLEDEDGVDEEDGGEFDDSDGSSSEDDSDSLPEGDGGDEDSDFSDDPLAEVDPDNILPSRTRRRRTAEPGAYLVEDGDDDDDEEDGESE</sequence>
<reference evidence="2 3" key="1">
    <citation type="journal article" date="2017" name="Nature">
        <title>The Apostasia genome and the evolution of orchids.</title>
        <authorList>
            <person name="Zhang G.Q."/>
            <person name="Liu K.W."/>
            <person name="Li Z."/>
            <person name="Lohaus R."/>
            <person name="Hsiao Y.Y."/>
            <person name="Niu S.C."/>
            <person name="Wang J.Y."/>
            <person name="Lin Y.C."/>
            <person name="Xu Q."/>
            <person name="Chen L.J."/>
            <person name="Yoshida K."/>
            <person name="Fujiwara S."/>
            <person name="Wang Z.W."/>
            <person name="Zhang Y.Q."/>
            <person name="Mitsuda N."/>
            <person name="Wang M."/>
            <person name="Liu G.H."/>
            <person name="Pecoraro L."/>
            <person name="Huang H.X."/>
            <person name="Xiao X.J."/>
            <person name="Lin M."/>
            <person name="Wu X.Y."/>
            <person name="Wu W.L."/>
            <person name="Chen Y.Y."/>
            <person name="Chang S.B."/>
            <person name="Sakamoto S."/>
            <person name="Ohme-Takagi M."/>
            <person name="Yagi M."/>
            <person name="Zeng S.J."/>
            <person name="Shen C.Y."/>
            <person name="Yeh C.M."/>
            <person name="Luo Y.B."/>
            <person name="Tsai W.C."/>
            <person name="Van de Peer Y."/>
            <person name="Liu Z.J."/>
        </authorList>
    </citation>
    <scope>NUCLEOTIDE SEQUENCE [LARGE SCALE GENOMIC DNA]</scope>
    <source>
        <strain evidence="3">cv. Shenzhen</strain>
        <tissue evidence="2">Stem</tissue>
    </source>
</reference>
<feature type="compositionally biased region" description="Acidic residues" evidence="1">
    <location>
        <begin position="81"/>
        <end position="132"/>
    </location>
</feature>
<dbReference type="Proteomes" id="UP000236161">
    <property type="component" value="Unassembled WGS sequence"/>
</dbReference>
<dbReference type="PANTHER" id="PTHR36899:SF3">
    <property type="entry name" value="F13K23.8 PROTEIN"/>
    <property type="match status" value="1"/>
</dbReference>
<evidence type="ECO:0000313" key="2">
    <source>
        <dbReference type="EMBL" id="PKA56897.1"/>
    </source>
</evidence>
<name>A0A2I0AMV3_9ASPA</name>
<dbReference type="OrthoDB" id="782618at2759"/>
<gene>
    <name evidence="2" type="ORF">AXF42_Ash002200</name>
</gene>
<organism evidence="2 3">
    <name type="scientific">Apostasia shenzhenica</name>
    <dbReference type="NCBI Taxonomy" id="1088818"/>
    <lineage>
        <taxon>Eukaryota</taxon>
        <taxon>Viridiplantae</taxon>
        <taxon>Streptophyta</taxon>
        <taxon>Embryophyta</taxon>
        <taxon>Tracheophyta</taxon>
        <taxon>Spermatophyta</taxon>
        <taxon>Magnoliopsida</taxon>
        <taxon>Liliopsida</taxon>
        <taxon>Asparagales</taxon>
        <taxon>Orchidaceae</taxon>
        <taxon>Apostasioideae</taxon>
        <taxon>Apostasia</taxon>
    </lineage>
</organism>
<evidence type="ECO:0000313" key="3">
    <source>
        <dbReference type="Proteomes" id="UP000236161"/>
    </source>
</evidence>
<dbReference type="PANTHER" id="PTHR36899">
    <property type="entry name" value="OS04G0395700 PROTEIN"/>
    <property type="match status" value="1"/>
</dbReference>
<protein>
    <recommendedName>
        <fullName evidence="4">Histone chaperone domain-containing protein</fullName>
    </recommendedName>
</protein>